<keyword evidence="1 3" id="KW-0929">Antimicrobial</keyword>
<dbReference type="InterPro" id="IPR013491">
    <property type="entry name" value="Tape_meas_N"/>
</dbReference>
<evidence type="ECO:0000256" key="1">
    <source>
        <dbReference type="ARBA" id="ARBA00022529"/>
    </source>
</evidence>
<name>A0A3D9XJ78_PARVE</name>
<evidence type="ECO:0000256" key="2">
    <source>
        <dbReference type="ARBA" id="ARBA00022638"/>
    </source>
</evidence>
<dbReference type="InterPro" id="IPR023346">
    <property type="entry name" value="Lysozyme-like_dom_sf"/>
</dbReference>
<accession>A0A3D9XJ78</accession>
<dbReference type="Pfam" id="PF00959">
    <property type="entry name" value="Phage_lysozyme"/>
    <property type="match status" value="1"/>
</dbReference>
<dbReference type="RefSeq" id="WP_116221889.1">
    <property type="nucleotide sequence ID" value="NZ_CP038197.1"/>
</dbReference>
<dbReference type="EMBL" id="QTUJ01000002">
    <property type="protein sequence ID" value="REF69651.1"/>
    <property type="molecule type" value="Genomic_DNA"/>
</dbReference>
<feature type="domain" description="Tape measure protein N-terminal" evidence="5">
    <location>
        <begin position="81"/>
        <end position="267"/>
    </location>
</feature>
<keyword evidence="3" id="KW-0378">Hydrolase</keyword>
<dbReference type="GO" id="GO:0031640">
    <property type="term" value="P:killing of cells of another organism"/>
    <property type="evidence" value="ECO:0007669"/>
    <property type="project" value="UniProtKB-KW"/>
</dbReference>
<protein>
    <recommendedName>
        <fullName evidence="3">Lysozyme</fullName>
        <ecNumber evidence="3">3.2.1.17</ecNumber>
    </recommendedName>
</protein>
<dbReference type="GO" id="GO:0016998">
    <property type="term" value="P:cell wall macromolecule catabolic process"/>
    <property type="evidence" value="ECO:0007669"/>
    <property type="project" value="InterPro"/>
</dbReference>
<dbReference type="Gene3D" id="1.10.530.40">
    <property type="match status" value="1"/>
</dbReference>
<evidence type="ECO:0000256" key="3">
    <source>
        <dbReference type="RuleBase" id="RU003788"/>
    </source>
</evidence>
<dbReference type="AlphaFoldDB" id="A0A3D9XJ78"/>
<evidence type="ECO:0000256" key="4">
    <source>
        <dbReference type="SAM" id="Coils"/>
    </source>
</evidence>
<dbReference type="EC" id="3.2.1.17" evidence="3"/>
<dbReference type="InterPro" id="IPR002196">
    <property type="entry name" value="Glyco_hydro_24"/>
</dbReference>
<dbReference type="GO" id="GO:0009253">
    <property type="term" value="P:peptidoglycan catabolic process"/>
    <property type="evidence" value="ECO:0007669"/>
    <property type="project" value="InterPro"/>
</dbReference>
<keyword evidence="4" id="KW-0175">Coiled coil</keyword>
<dbReference type="GO" id="GO:0042742">
    <property type="term" value="P:defense response to bacterium"/>
    <property type="evidence" value="ECO:0007669"/>
    <property type="project" value="UniProtKB-KW"/>
</dbReference>
<comment type="catalytic activity">
    <reaction evidence="3">
        <text>Hydrolysis of (1-&gt;4)-beta-linkages between N-acetylmuramic acid and N-acetyl-D-glucosamine residues in a peptidoglycan and between N-acetyl-D-glucosamine residues in chitodextrins.</text>
        <dbReference type="EC" id="3.2.1.17"/>
    </reaction>
</comment>
<reference evidence="6 7" key="1">
    <citation type="submission" date="2018-08" db="EMBL/GenBank/DDBJ databases">
        <title>Genomic Encyclopedia of Archaeal and Bacterial Type Strains, Phase II (KMG-II): from individual species to whole genera.</title>
        <authorList>
            <person name="Goeker M."/>
        </authorList>
    </citation>
    <scope>NUCLEOTIDE SEQUENCE [LARGE SCALE GENOMIC DNA]</scope>
    <source>
        <strain evidence="6 7">DSM 17099</strain>
    </source>
</reference>
<gene>
    <name evidence="6" type="ORF">BDD41_2361</name>
</gene>
<dbReference type="GO" id="GO:0003796">
    <property type="term" value="F:lysozyme activity"/>
    <property type="evidence" value="ECO:0007669"/>
    <property type="project" value="UniProtKB-EC"/>
</dbReference>
<dbReference type="NCBIfam" id="TIGR02675">
    <property type="entry name" value="tape_meas_nterm"/>
    <property type="match status" value="1"/>
</dbReference>
<feature type="coiled-coil region" evidence="4">
    <location>
        <begin position="810"/>
        <end position="847"/>
    </location>
</feature>
<comment type="similarity">
    <text evidence="3">Belongs to the glycosyl hydrolase 24 family.</text>
</comment>
<dbReference type="Pfam" id="PF20155">
    <property type="entry name" value="TMP_3"/>
    <property type="match status" value="1"/>
</dbReference>
<evidence type="ECO:0000313" key="7">
    <source>
        <dbReference type="Proteomes" id="UP000256941"/>
    </source>
</evidence>
<dbReference type="SUPFAM" id="SSF53955">
    <property type="entry name" value="Lysozyme-like"/>
    <property type="match status" value="1"/>
</dbReference>
<comment type="caution">
    <text evidence="6">The sequence shown here is derived from an EMBL/GenBank/DDBJ whole genome shotgun (WGS) entry which is preliminary data.</text>
</comment>
<keyword evidence="2 3" id="KW-0081">Bacteriolytic enzyme</keyword>
<proteinExistence type="inferred from homology"/>
<organism evidence="6 7">
    <name type="scientific">Paracoccus versutus</name>
    <name type="common">Thiobacillus versutus</name>
    <dbReference type="NCBI Taxonomy" id="34007"/>
    <lineage>
        <taxon>Bacteria</taxon>
        <taxon>Pseudomonadati</taxon>
        <taxon>Pseudomonadota</taxon>
        <taxon>Alphaproteobacteria</taxon>
        <taxon>Rhodobacterales</taxon>
        <taxon>Paracoccaceae</taxon>
        <taxon>Paracoccus</taxon>
    </lineage>
</organism>
<sequence>MIPFSADRAMVAKFDAAIAPFMSKVGTMSDGVKRFQMVSQVGFSDIEARANRTGQALVSLRSIAAGLGAAVGAGISFFASRAFIDLADQAKSLENQMRGIGAASDDTRKAIYALAIETRTPVEDTVGLLTRMQKSLRDQPLEQTIRQVGTLNRLLITGGLDNAARGSVALQFGQALQSGVLQGDELRSLREAAPYELLDAIAKAAGGTVEQLRDLGAQGKLTRAVMVQALEDLERTSRDKLGAFNMTVAEASDALRTGLLAAVGEFDSGLGATDALAGAMQGLAQFMHENAGAAEVLGEALKIVGQTALLAAGTRGIMVIPAAASIATARLTALAASGVRATAVFRGLMSLLGGPWGAALFTAGAAAMYLRGRNDDSSAAVQRLQERFGLLGAEASGAAADVEGAAERIRAAVARMSESEKFQAGEDVKETAGEAADKVDDLSRTITAMLDKWVRDETLTGRVSEENIKRIESLADGFRKGEMSAGDLSDRLAQLARDNRETFSGLAAGMIPFLKQLDEAVKSLGQIKEIQDALSAGPNEGLPPGAAAAYREYGASRRTGAWLATSEATQAARDMIAAREGFRTDAYPDYTVRNGQRVVDAYRAGYGSDTGTRADGSVYSIQKGMSITAADAARDLDRRIQSYFSTIIGQIGQTAFEGLSAPQKGALASLLHNYGEGEFKAGGDLAGVVAALQSGNQQAVADAIAARGADNSGINRGRRIEEAQAFGGASESQVEALDALKKHTDARKDFNESLEVSAARQQLDISLIGKSAAEQARAITRFDLMNDAKRMGIDLDEKVAGSTKTYREQIEDLAAAAAQAALDQEKLEESTKRLLELQENAAEGKELLISMFTDSASAAGRLEDALKRAVVQLLLFNEGALSVGGNWGGLLGGFDKGAGKVFGWLGSLFASGGIMTGAGPVDLPMRAYAAGGIANSPQMAIFGEGDMPEAYVPLPDGRSIPVTIRMPDLGGMQALLRERAEISQPQVIYVPQPYIAEVGPDDDGRLTTHVRRESAGVTALGMQQQRRALPGQIRDMQARGIK</sequence>
<dbReference type="InterPro" id="IPR023347">
    <property type="entry name" value="Lysozyme_dom_sf"/>
</dbReference>
<keyword evidence="3" id="KW-0326">Glycosidase</keyword>
<evidence type="ECO:0000259" key="5">
    <source>
        <dbReference type="Pfam" id="PF20155"/>
    </source>
</evidence>
<dbReference type="Proteomes" id="UP000256941">
    <property type="component" value="Unassembled WGS sequence"/>
</dbReference>
<evidence type="ECO:0000313" key="6">
    <source>
        <dbReference type="EMBL" id="REF69651.1"/>
    </source>
</evidence>